<evidence type="ECO:0000313" key="3">
    <source>
        <dbReference type="Proteomes" id="UP000619295"/>
    </source>
</evidence>
<keyword evidence="3" id="KW-1185">Reference proteome</keyword>
<dbReference type="RefSeq" id="WP_156115882.1">
    <property type="nucleotide sequence ID" value="NZ_JACXWY010000041.1"/>
</dbReference>
<gene>
    <name evidence="2" type="ORF">IED13_27680</name>
</gene>
<protein>
    <submittedName>
        <fullName evidence="2">Uncharacterized protein</fullName>
    </submittedName>
</protein>
<comment type="caution">
    <text evidence="2">The sequence shown here is derived from an EMBL/GenBank/DDBJ whole genome shotgun (WGS) entry which is preliminary data.</text>
</comment>
<reference evidence="2" key="1">
    <citation type="submission" date="2020-09" db="EMBL/GenBank/DDBJ databases">
        <title>Bosea spartocytisi sp. nov. a root nodule endophyte of Spartocytisus supranubius in the high mountain ecosystem fo the Teide National Park (Canary Islands, Spain).</title>
        <authorList>
            <person name="Pulido-Suarez L."/>
            <person name="Peix A."/>
            <person name="Igual J.M."/>
            <person name="Socas-Perez N."/>
            <person name="Velazquez E."/>
            <person name="Flores-Felix J.D."/>
            <person name="Leon-Barrios M."/>
        </authorList>
    </citation>
    <scope>NUCLEOTIDE SEQUENCE</scope>
    <source>
        <strain evidence="2">SSUT16</strain>
    </source>
</reference>
<dbReference type="Proteomes" id="UP000619295">
    <property type="component" value="Unassembled WGS sequence"/>
</dbReference>
<dbReference type="EMBL" id="JACXWY010000041">
    <property type="protein sequence ID" value="MBD3849496.1"/>
    <property type="molecule type" value="Genomic_DNA"/>
</dbReference>
<sequence length="45" mass="5122">MSERHQSDCALEDEPAKQTETSEAQDQEGSEAFSPRDYQEGFWGN</sequence>
<evidence type="ECO:0000313" key="2">
    <source>
        <dbReference type="EMBL" id="MBD3849496.1"/>
    </source>
</evidence>
<proteinExistence type="predicted"/>
<evidence type="ECO:0000256" key="1">
    <source>
        <dbReference type="SAM" id="MobiDB-lite"/>
    </source>
</evidence>
<feature type="region of interest" description="Disordered" evidence="1">
    <location>
        <begin position="1"/>
        <end position="45"/>
    </location>
</feature>
<dbReference type="AlphaFoldDB" id="A0A927EG08"/>
<accession>A0A927EG08</accession>
<name>A0A927EG08_9HYPH</name>
<organism evidence="2 3">
    <name type="scientific">Bosea spartocytisi</name>
    <dbReference type="NCBI Taxonomy" id="2773451"/>
    <lineage>
        <taxon>Bacteria</taxon>
        <taxon>Pseudomonadati</taxon>
        <taxon>Pseudomonadota</taxon>
        <taxon>Alphaproteobacteria</taxon>
        <taxon>Hyphomicrobiales</taxon>
        <taxon>Boseaceae</taxon>
        <taxon>Bosea</taxon>
    </lineage>
</organism>